<protein>
    <submittedName>
        <fullName evidence="1">Uncharacterized protein</fullName>
    </submittedName>
</protein>
<accession>A0A2P2IWU7</accession>
<name>A0A2P2IWU7_RHIMU</name>
<sequence>MEPEGTRAILSYYSYYKPVSCGEKLSTWHHVTLWSPKVKLGT</sequence>
<dbReference type="EMBL" id="GGEC01005194">
    <property type="protein sequence ID" value="MBW85677.1"/>
    <property type="molecule type" value="Transcribed_RNA"/>
</dbReference>
<reference evidence="1" key="1">
    <citation type="submission" date="2018-02" db="EMBL/GenBank/DDBJ databases">
        <title>Rhizophora mucronata_Transcriptome.</title>
        <authorList>
            <person name="Meera S.P."/>
            <person name="Sreeshan A."/>
            <person name="Augustine A."/>
        </authorList>
    </citation>
    <scope>NUCLEOTIDE SEQUENCE</scope>
    <source>
        <tissue evidence="1">Leaf</tissue>
    </source>
</reference>
<proteinExistence type="predicted"/>
<dbReference type="AlphaFoldDB" id="A0A2P2IWU7"/>
<organism evidence="1">
    <name type="scientific">Rhizophora mucronata</name>
    <name type="common">Asiatic mangrove</name>
    <dbReference type="NCBI Taxonomy" id="61149"/>
    <lineage>
        <taxon>Eukaryota</taxon>
        <taxon>Viridiplantae</taxon>
        <taxon>Streptophyta</taxon>
        <taxon>Embryophyta</taxon>
        <taxon>Tracheophyta</taxon>
        <taxon>Spermatophyta</taxon>
        <taxon>Magnoliopsida</taxon>
        <taxon>eudicotyledons</taxon>
        <taxon>Gunneridae</taxon>
        <taxon>Pentapetalae</taxon>
        <taxon>rosids</taxon>
        <taxon>fabids</taxon>
        <taxon>Malpighiales</taxon>
        <taxon>Rhizophoraceae</taxon>
        <taxon>Rhizophora</taxon>
    </lineage>
</organism>
<evidence type="ECO:0000313" key="1">
    <source>
        <dbReference type="EMBL" id="MBW85677.1"/>
    </source>
</evidence>